<comment type="caution">
    <text evidence="1">The sequence shown here is derived from an EMBL/GenBank/DDBJ whole genome shotgun (WGS) entry which is preliminary data.</text>
</comment>
<gene>
    <name evidence="1" type="ORF">CBF30_04425</name>
</gene>
<protein>
    <submittedName>
        <fullName evidence="1">Uncharacterized protein</fullName>
    </submittedName>
</protein>
<name>A0A430AK58_9ENTE</name>
<dbReference type="Proteomes" id="UP000288669">
    <property type="component" value="Unassembled WGS sequence"/>
</dbReference>
<sequence>MFFFTPINAPSILHLNSEIFRKTFYCSAIVESCYLWDNVVFNKISRRSQNSVQYTLTNLKGLKTSISRTYEIGLEPKIYGNDATIYLGYFPSVSDFSASATDSSGLNSKVKADFSKVVFETPGTYPVTLSAATGKPWTTDPSILILFK</sequence>
<proteinExistence type="predicted"/>
<dbReference type="RefSeq" id="WP_126823131.1">
    <property type="nucleotide sequence ID" value="NZ_JBHLWU010000001.1"/>
</dbReference>
<accession>A0A430AK58</accession>
<dbReference type="InterPro" id="IPR013783">
    <property type="entry name" value="Ig-like_fold"/>
</dbReference>
<keyword evidence="2" id="KW-1185">Reference proteome</keyword>
<organism evidence="1 2">
    <name type="scientific">Vagococcus entomophilus</name>
    <dbReference type="NCBI Taxonomy" id="1160095"/>
    <lineage>
        <taxon>Bacteria</taxon>
        <taxon>Bacillati</taxon>
        <taxon>Bacillota</taxon>
        <taxon>Bacilli</taxon>
        <taxon>Lactobacillales</taxon>
        <taxon>Enterococcaceae</taxon>
        <taxon>Vagococcus</taxon>
    </lineage>
</organism>
<dbReference type="AlphaFoldDB" id="A0A430AK58"/>
<reference evidence="1 2" key="1">
    <citation type="submission" date="2017-05" db="EMBL/GenBank/DDBJ databases">
        <title>Vagococcus spp. assemblies.</title>
        <authorList>
            <person name="Gulvik C.A."/>
        </authorList>
    </citation>
    <scope>NUCLEOTIDE SEQUENCE [LARGE SCALE GENOMIC DNA]</scope>
    <source>
        <strain evidence="1 2">DSM 24756</strain>
    </source>
</reference>
<evidence type="ECO:0000313" key="1">
    <source>
        <dbReference type="EMBL" id="RSU08490.1"/>
    </source>
</evidence>
<dbReference type="Gene3D" id="2.60.40.10">
    <property type="entry name" value="Immunoglobulins"/>
    <property type="match status" value="1"/>
</dbReference>
<evidence type="ECO:0000313" key="2">
    <source>
        <dbReference type="Proteomes" id="UP000288669"/>
    </source>
</evidence>
<dbReference type="EMBL" id="NGJZ01000001">
    <property type="protein sequence ID" value="RSU08490.1"/>
    <property type="molecule type" value="Genomic_DNA"/>
</dbReference>